<evidence type="ECO:0000313" key="1">
    <source>
        <dbReference type="EMBL" id="ETX03526.1"/>
    </source>
</evidence>
<dbReference type="EMBL" id="AZHW01000033">
    <property type="protein sequence ID" value="ETX03526.1"/>
    <property type="molecule type" value="Genomic_DNA"/>
</dbReference>
<comment type="caution">
    <text evidence="1">The sequence shown here is derived from an EMBL/GenBank/DDBJ whole genome shotgun (WGS) entry which is preliminary data.</text>
</comment>
<geneLocation type="plasmid" evidence="1">
    <name>pTSY</name>
</geneLocation>
<proteinExistence type="predicted"/>
<keyword evidence="2" id="KW-1185">Reference proteome</keyword>
<dbReference type="HOGENOM" id="CLU_146546_0_0_7"/>
<evidence type="ECO:0000313" key="2">
    <source>
        <dbReference type="Proteomes" id="UP000019141"/>
    </source>
</evidence>
<accession>W4M0L4</accession>
<dbReference type="PATRIC" id="fig|1429438.4.peg.170"/>
<feature type="non-terminal residue" evidence="1">
    <location>
        <position position="1"/>
    </location>
</feature>
<protein>
    <submittedName>
        <fullName evidence="1">Uncharacterized protein</fullName>
    </submittedName>
</protein>
<gene>
    <name evidence="1" type="ORF">ETSY1_46990</name>
</gene>
<dbReference type="AlphaFoldDB" id="W4M0L4"/>
<organism evidence="1 2">
    <name type="scientific">Entotheonella factor</name>
    <dbReference type="NCBI Taxonomy" id="1429438"/>
    <lineage>
        <taxon>Bacteria</taxon>
        <taxon>Pseudomonadati</taxon>
        <taxon>Nitrospinota/Tectimicrobiota group</taxon>
        <taxon>Candidatus Tectimicrobiota</taxon>
        <taxon>Candidatus Entotheonellia</taxon>
        <taxon>Candidatus Entotheonellales</taxon>
        <taxon>Candidatus Entotheonellaceae</taxon>
        <taxon>Candidatus Entotheonella</taxon>
    </lineage>
</organism>
<name>W4M0L4_ENTF1</name>
<keyword evidence="1" id="KW-0614">Plasmid</keyword>
<reference evidence="1 2" key="1">
    <citation type="journal article" date="2014" name="Nature">
        <title>An environmental bacterial taxon with a large and distinct metabolic repertoire.</title>
        <authorList>
            <person name="Wilson M.C."/>
            <person name="Mori T."/>
            <person name="Ruckert C."/>
            <person name="Uria A.R."/>
            <person name="Helf M.J."/>
            <person name="Takada K."/>
            <person name="Gernert C."/>
            <person name="Steffens U.A."/>
            <person name="Heycke N."/>
            <person name="Schmitt S."/>
            <person name="Rinke C."/>
            <person name="Helfrich E.J."/>
            <person name="Brachmann A.O."/>
            <person name="Gurgui C."/>
            <person name="Wakimoto T."/>
            <person name="Kracht M."/>
            <person name="Crusemann M."/>
            <person name="Hentschel U."/>
            <person name="Abe I."/>
            <person name="Matsunaga S."/>
            <person name="Kalinowski J."/>
            <person name="Takeyama H."/>
            <person name="Piel J."/>
        </authorList>
    </citation>
    <scope>NUCLEOTIDE SEQUENCE [LARGE SCALE GENOMIC DNA]</scope>
    <source>
        <strain evidence="2">TSY1</strain>
        <plasmid evidence="1">pTSY</plasmid>
    </source>
</reference>
<dbReference type="Proteomes" id="UP000019141">
    <property type="component" value="Unassembled WGS sequence"/>
</dbReference>
<sequence length="119" mass="12838">PGKDPNRHSVEYSPEELRLMARRGILTVADLPSLLGVTADMAAINGHAWATLLGALQTATSVEELRTAMTPFIPQYVQYAEDIASGDAKMPYIEKGGIDTIMPEIKAVGTRVAEYFTSG</sequence>